<dbReference type="RefSeq" id="WP_146227934.1">
    <property type="nucleotide sequence ID" value="NZ_QJTK01000014.1"/>
</dbReference>
<dbReference type="AlphaFoldDB" id="A0A318U156"/>
<sequence>MSNSNDGSIDDLNLNFCVKYARHLLTESRIFSPILIAPGLEEIASRKMNDATGGVISFDHIALTESATFYQSKCKLLFSRARQKFSNYHERLEFSTDDFIILASQPAPDLTLKEFRPGPDEKGSLPNGDIEQRLAKFSDKLKEVVIEARWAFSRHEIYFPGITFFVDVSRKDSMLNLRSFQGSTSGIFSNDGRKIEDMADVKIENLISSAPSAQHLLLAAQEAENAYQQLPLLIACAKSLVGDGRKKLEAFKVFLPEHLRSKWEMALERRRHLEHDIGSDLKLCDAEQSCWDMDEILPFAFRYYASHPFRARN</sequence>
<accession>A0A318U156</accession>
<dbReference type="EMBL" id="QJTK01000014">
    <property type="protein sequence ID" value="PYF08135.1"/>
    <property type="molecule type" value="Genomic_DNA"/>
</dbReference>
<reference evidence="1 2" key="1">
    <citation type="submission" date="2018-06" db="EMBL/GenBank/DDBJ databases">
        <title>Genomic Encyclopedia of Type Strains, Phase III (KMG-III): the genomes of soil and plant-associated and newly described type strains.</title>
        <authorList>
            <person name="Whitman W."/>
        </authorList>
    </citation>
    <scope>NUCLEOTIDE SEQUENCE [LARGE SCALE GENOMIC DNA]</scope>
    <source>
        <strain evidence="1 2">JA737</strain>
    </source>
</reference>
<proteinExistence type="predicted"/>
<protein>
    <submittedName>
        <fullName evidence="1">Uncharacterized protein</fullName>
    </submittedName>
</protein>
<gene>
    <name evidence="1" type="ORF">C8J30_11473</name>
</gene>
<evidence type="ECO:0000313" key="1">
    <source>
        <dbReference type="EMBL" id="PYF08135.1"/>
    </source>
</evidence>
<name>A0A318U156_9RHOB</name>
<dbReference type="Proteomes" id="UP000247727">
    <property type="component" value="Unassembled WGS sequence"/>
</dbReference>
<evidence type="ECO:0000313" key="2">
    <source>
        <dbReference type="Proteomes" id="UP000247727"/>
    </source>
</evidence>
<keyword evidence="2" id="KW-1185">Reference proteome</keyword>
<organism evidence="1 2">
    <name type="scientific">Rhodobacter viridis</name>
    <dbReference type="NCBI Taxonomy" id="1054202"/>
    <lineage>
        <taxon>Bacteria</taxon>
        <taxon>Pseudomonadati</taxon>
        <taxon>Pseudomonadota</taxon>
        <taxon>Alphaproteobacteria</taxon>
        <taxon>Rhodobacterales</taxon>
        <taxon>Rhodobacter group</taxon>
        <taxon>Rhodobacter</taxon>
    </lineage>
</organism>
<comment type="caution">
    <text evidence="1">The sequence shown here is derived from an EMBL/GenBank/DDBJ whole genome shotgun (WGS) entry which is preliminary data.</text>
</comment>